<feature type="compositionally biased region" description="Polar residues" evidence="12">
    <location>
        <begin position="279"/>
        <end position="291"/>
    </location>
</feature>
<dbReference type="AlphaFoldDB" id="A0A7S1ZEE5"/>
<keyword evidence="7" id="KW-0378">Hydrolase</keyword>
<feature type="region of interest" description="Disordered" evidence="12">
    <location>
        <begin position="279"/>
        <end position="301"/>
    </location>
</feature>
<feature type="transmembrane region" description="Helical" evidence="13">
    <location>
        <begin position="203"/>
        <end position="228"/>
    </location>
</feature>
<gene>
    <name evidence="15" type="ORF">OSIN01602_LOCUS8694</name>
</gene>
<comment type="subcellular location">
    <subcellularLocation>
        <location evidence="2">Membrane</location>
        <topology evidence="2">Multi-pass membrane protein</topology>
    </subcellularLocation>
</comment>
<protein>
    <recommendedName>
        <fullName evidence="14">Peptidase M50 domain-containing protein</fullName>
    </recommendedName>
</protein>
<keyword evidence="11 13" id="KW-0472">Membrane</keyword>
<name>A0A7S1ZEE5_TRICV</name>
<evidence type="ECO:0000256" key="13">
    <source>
        <dbReference type="SAM" id="Phobius"/>
    </source>
</evidence>
<evidence type="ECO:0000256" key="9">
    <source>
        <dbReference type="ARBA" id="ARBA00022989"/>
    </source>
</evidence>
<keyword evidence="9 13" id="KW-1133">Transmembrane helix</keyword>
<evidence type="ECO:0000256" key="8">
    <source>
        <dbReference type="ARBA" id="ARBA00022833"/>
    </source>
</evidence>
<dbReference type="Pfam" id="PF02163">
    <property type="entry name" value="Peptidase_M50"/>
    <property type="match status" value="1"/>
</dbReference>
<dbReference type="GO" id="GO:0046872">
    <property type="term" value="F:metal ion binding"/>
    <property type="evidence" value="ECO:0007669"/>
    <property type="project" value="UniProtKB-KW"/>
</dbReference>
<evidence type="ECO:0000256" key="6">
    <source>
        <dbReference type="ARBA" id="ARBA00022723"/>
    </source>
</evidence>
<feature type="transmembrane region" description="Helical" evidence="13">
    <location>
        <begin position="122"/>
        <end position="144"/>
    </location>
</feature>
<feature type="transmembrane region" description="Helical" evidence="13">
    <location>
        <begin position="47"/>
        <end position="67"/>
    </location>
</feature>
<feature type="transmembrane region" description="Helical" evidence="13">
    <location>
        <begin position="234"/>
        <end position="251"/>
    </location>
</feature>
<feature type="domain" description="Peptidase M50" evidence="14">
    <location>
        <begin position="59"/>
        <end position="193"/>
    </location>
</feature>
<evidence type="ECO:0000256" key="1">
    <source>
        <dbReference type="ARBA" id="ARBA00001947"/>
    </source>
</evidence>
<organism evidence="15">
    <name type="scientific">Trieres chinensis</name>
    <name type="common">Marine centric diatom</name>
    <name type="synonym">Odontella sinensis</name>
    <dbReference type="NCBI Taxonomy" id="1514140"/>
    <lineage>
        <taxon>Eukaryota</taxon>
        <taxon>Sar</taxon>
        <taxon>Stramenopiles</taxon>
        <taxon>Ochrophyta</taxon>
        <taxon>Bacillariophyta</taxon>
        <taxon>Mediophyceae</taxon>
        <taxon>Biddulphiophycidae</taxon>
        <taxon>Eupodiscales</taxon>
        <taxon>Parodontellaceae</taxon>
        <taxon>Trieres</taxon>
    </lineage>
</organism>
<proteinExistence type="inferred from homology"/>
<evidence type="ECO:0000256" key="3">
    <source>
        <dbReference type="ARBA" id="ARBA00007931"/>
    </source>
</evidence>
<dbReference type="PANTHER" id="PTHR39188:SF3">
    <property type="entry name" value="STAGE IV SPORULATION PROTEIN FB"/>
    <property type="match status" value="1"/>
</dbReference>
<sequence>MRSILNDDRTALKLGSFCFGIPVTLHYTFFLLLLIELLASIRYMYPAFTLYIFLLYGPVLLVTILIHELGHALSTRKLGGEVGEIILWPLGGFALCGPTDSGAKGDLVVAVSGPLTHLLQMAIWIAFYAVFNGGYFSTFSMSYFLTDLSRSCSSFMAVLSQQSFWTNLFIMAFNLFIPAYPLDGGRCLASTLILCGVNVNRAALITSVTAIVLATSLFLWGVVSFIWLHSPNGLFTALIAIFVFTSSWQLWDLYKAGRVKDHPLFGRACYNEREVQPSIQSEGAHSQSTDETPAVESGTMA</sequence>
<evidence type="ECO:0000256" key="5">
    <source>
        <dbReference type="ARBA" id="ARBA00022692"/>
    </source>
</evidence>
<evidence type="ECO:0000256" key="10">
    <source>
        <dbReference type="ARBA" id="ARBA00023049"/>
    </source>
</evidence>
<evidence type="ECO:0000313" key="15">
    <source>
        <dbReference type="EMBL" id="CAD9336527.1"/>
    </source>
</evidence>
<comment type="similarity">
    <text evidence="3">Belongs to the peptidase M50B family.</text>
</comment>
<evidence type="ECO:0000256" key="11">
    <source>
        <dbReference type="ARBA" id="ARBA00023136"/>
    </source>
</evidence>
<evidence type="ECO:0000256" key="12">
    <source>
        <dbReference type="SAM" id="MobiDB-lite"/>
    </source>
</evidence>
<keyword evidence="4" id="KW-0645">Protease</keyword>
<keyword evidence="10" id="KW-0482">Metalloprotease</keyword>
<evidence type="ECO:0000259" key="14">
    <source>
        <dbReference type="Pfam" id="PF02163"/>
    </source>
</evidence>
<keyword evidence="6" id="KW-0479">Metal-binding</keyword>
<evidence type="ECO:0000256" key="4">
    <source>
        <dbReference type="ARBA" id="ARBA00022670"/>
    </source>
</evidence>
<dbReference type="GO" id="GO:0016020">
    <property type="term" value="C:membrane"/>
    <property type="evidence" value="ECO:0007669"/>
    <property type="project" value="UniProtKB-SubCell"/>
</dbReference>
<feature type="transmembrane region" description="Helical" evidence="13">
    <location>
        <begin position="164"/>
        <end position="182"/>
    </location>
</feature>
<evidence type="ECO:0000256" key="7">
    <source>
        <dbReference type="ARBA" id="ARBA00022801"/>
    </source>
</evidence>
<dbReference type="EMBL" id="HBGO01015413">
    <property type="protein sequence ID" value="CAD9336527.1"/>
    <property type="molecule type" value="Transcribed_RNA"/>
</dbReference>
<dbReference type="InterPro" id="IPR008915">
    <property type="entry name" value="Peptidase_M50"/>
</dbReference>
<evidence type="ECO:0000256" key="2">
    <source>
        <dbReference type="ARBA" id="ARBA00004141"/>
    </source>
</evidence>
<keyword evidence="8" id="KW-0862">Zinc</keyword>
<dbReference type="PANTHER" id="PTHR39188">
    <property type="entry name" value="MEMBRANE-ASSOCIATED ZINC METALLOPROTEASE M50B"/>
    <property type="match status" value="1"/>
</dbReference>
<dbReference type="GO" id="GO:0008237">
    <property type="term" value="F:metallopeptidase activity"/>
    <property type="evidence" value="ECO:0007669"/>
    <property type="project" value="UniProtKB-KW"/>
</dbReference>
<accession>A0A7S1ZEE5</accession>
<keyword evidence="5 13" id="KW-0812">Transmembrane</keyword>
<reference evidence="15" key="1">
    <citation type="submission" date="2021-01" db="EMBL/GenBank/DDBJ databases">
        <authorList>
            <person name="Corre E."/>
            <person name="Pelletier E."/>
            <person name="Niang G."/>
            <person name="Scheremetjew M."/>
            <person name="Finn R."/>
            <person name="Kale V."/>
            <person name="Holt S."/>
            <person name="Cochrane G."/>
            <person name="Meng A."/>
            <person name="Brown T."/>
            <person name="Cohen L."/>
        </authorList>
    </citation>
    <scope>NUCLEOTIDE SEQUENCE</scope>
    <source>
        <strain evidence="15">Grunow 1884</strain>
    </source>
</reference>
<comment type="cofactor">
    <cofactor evidence="1">
        <name>Zn(2+)</name>
        <dbReference type="ChEBI" id="CHEBI:29105"/>
    </cofactor>
</comment>
<dbReference type="GO" id="GO:0006508">
    <property type="term" value="P:proteolysis"/>
    <property type="evidence" value="ECO:0007669"/>
    <property type="project" value="UniProtKB-KW"/>
</dbReference>
<feature type="transmembrane region" description="Helical" evidence="13">
    <location>
        <begin position="12"/>
        <end position="35"/>
    </location>
</feature>